<feature type="compositionally biased region" description="Basic and acidic residues" evidence="1">
    <location>
        <begin position="416"/>
        <end position="434"/>
    </location>
</feature>
<reference evidence="2" key="1">
    <citation type="submission" date="2023-10" db="EMBL/GenBank/DDBJ databases">
        <authorList>
            <person name="Chen Y."/>
            <person name="Shah S."/>
            <person name="Dougan E. K."/>
            <person name="Thang M."/>
            <person name="Chan C."/>
        </authorList>
    </citation>
    <scope>NUCLEOTIDE SEQUENCE [LARGE SCALE GENOMIC DNA]</scope>
</reference>
<comment type="caution">
    <text evidence="2">The sequence shown here is derived from an EMBL/GenBank/DDBJ whole genome shotgun (WGS) entry which is preliminary data.</text>
</comment>
<accession>A0ABN9WY46</accession>
<feature type="region of interest" description="Disordered" evidence="1">
    <location>
        <begin position="378"/>
        <end position="444"/>
    </location>
</feature>
<proteinExistence type="predicted"/>
<name>A0ABN9WY46_9DINO</name>
<keyword evidence="3" id="KW-1185">Reference proteome</keyword>
<organism evidence="2 3">
    <name type="scientific">Prorocentrum cordatum</name>
    <dbReference type="NCBI Taxonomy" id="2364126"/>
    <lineage>
        <taxon>Eukaryota</taxon>
        <taxon>Sar</taxon>
        <taxon>Alveolata</taxon>
        <taxon>Dinophyceae</taxon>
        <taxon>Prorocentrales</taxon>
        <taxon>Prorocentraceae</taxon>
        <taxon>Prorocentrum</taxon>
    </lineage>
</organism>
<evidence type="ECO:0000256" key="1">
    <source>
        <dbReference type="SAM" id="MobiDB-lite"/>
    </source>
</evidence>
<protein>
    <submittedName>
        <fullName evidence="2">Uncharacterized protein</fullName>
    </submittedName>
</protein>
<evidence type="ECO:0000313" key="2">
    <source>
        <dbReference type="EMBL" id="CAK0891217.1"/>
    </source>
</evidence>
<feature type="compositionally biased region" description="Low complexity" evidence="1">
    <location>
        <begin position="76"/>
        <end position="95"/>
    </location>
</feature>
<dbReference type="Proteomes" id="UP001189429">
    <property type="component" value="Unassembled WGS sequence"/>
</dbReference>
<evidence type="ECO:0000313" key="3">
    <source>
        <dbReference type="Proteomes" id="UP001189429"/>
    </source>
</evidence>
<dbReference type="EMBL" id="CAUYUJ010019444">
    <property type="protein sequence ID" value="CAK0891217.1"/>
    <property type="molecule type" value="Genomic_DNA"/>
</dbReference>
<gene>
    <name evidence="2" type="ORF">PCOR1329_LOCUS71222</name>
</gene>
<feature type="region of interest" description="Disordered" evidence="1">
    <location>
        <begin position="34"/>
        <end position="125"/>
    </location>
</feature>
<sequence>MAAGGGGAGGPPGLGGFAALPVGVGAALGAVPKGALPVLPKGARRAAPKGRGGGRGGRGRGKAGGGPPPTPEGKKAAGAPRPRPAGGSRAKAGAGASAGGGAAPAAAAPPLAGPPAGPPGAGAGPAAAAAVVPAAAGAQPGPAAFAGGFGVGFGPPGGGGAAGRGGLIPPAFGGGAAAGPGGGGGLVGGFGVGGWGAPAAAGWGGAPGFDLAAVPGGAGPWIHGPSAPLAHQRMGLMPGTHVEGVLLDSASSAVGTAVFMVQSAWPGDGSGCYVEGVFVGTSATQLAPMLSGSFGAVGGSVIHLCSQPSSQCSLVNQWPCRAVLHIETYRMRDGRSLSEPWIQGVPQLAAGADGQSGAVPTHAELQAKVAELKERLHRRRTVGQSLASRAEAALAGKRPRKNKKGDGDGSESSFDDASHVDAGRRIKTLSREQPRNPLASGMEVTSRYLARRGGAADSESLDTMSAQVVRYITSVWHGHHPQSEMGVRMKAIEQATKDGHWQVAQHFEFCDDLGVGLTQSAELADAVSKHKKLRGLQESVAKAHKTGAAG</sequence>